<keyword evidence="1" id="KW-0217">Developmental protein</keyword>
<keyword evidence="7" id="KW-0539">Nucleus</keyword>
<dbReference type="SUPFAM" id="SSF47459">
    <property type="entry name" value="HLH, helix-loop-helix DNA-binding domain"/>
    <property type="match status" value="1"/>
</dbReference>
<dbReference type="InterPro" id="IPR050359">
    <property type="entry name" value="bHLH_transcription_factors"/>
</dbReference>
<evidence type="ECO:0000259" key="9">
    <source>
        <dbReference type="PROSITE" id="PS50888"/>
    </source>
</evidence>
<feature type="compositionally biased region" description="Low complexity" evidence="8">
    <location>
        <begin position="203"/>
        <end position="212"/>
    </location>
</feature>
<evidence type="ECO:0000256" key="5">
    <source>
        <dbReference type="ARBA" id="ARBA00023125"/>
    </source>
</evidence>
<dbReference type="GO" id="GO:0045944">
    <property type="term" value="P:positive regulation of transcription by RNA polymerase II"/>
    <property type="evidence" value="ECO:0007669"/>
    <property type="project" value="TreeGrafter"/>
</dbReference>
<evidence type="ECO:0000256" key="4">
    <source>
        <dbReference type="ARBA" id="ARBA00023015"/>
    </source>
</evidence>
<keyword evidence="4" id="KW-0805">Transcription regulation</keyword>
<dbReference type="Pfam" id="PF00010">
    <property type="entry name" value="HLH"/>
    <property type="match status" value="1"/>
</dbReference>
<feature type="domain" description="BHLH" evidence="9">
    <location>
        <begin position="101"/>
        <end position="153"/>
    </location>
</feature>
<dbReference type="GO" id="GO:0046983">
    <property type="term" value="F:protein dimerization activity"/>
    <property type="evidence" value="ECO:0007669"/>
    <property type="project" value="InterPro"/>
</dbReference>
<dbReference type="PROSITE" id="PS50888">
    <property type="entry name" value="BHLH"/>
    <property type="match status" value="1"/>
</dbReference>
<feature type="compositionally biased region" description="Basic residues" evidence="8">
    <location>
        <begin position="76"/>
        <end position="86"/>
    </location>
</feature>
<evidence type="ECO:0000256" key="3">
    <source>
        <dbReference type="ARBA" id="ARBA00022902"/>
    </source>
</evidence>
<dbReference type="GO" id="GO:0007423">
    <property type="term" value="P:sensory organ development"/>
    <property type="evidence" value="ECO:0007669"/>
    <property type="project" value="TreeGrafter"/>
</dbReference>
<dbReference type="InterPro" id="IPR011598">
    <property type="entry name" value="bHLH_dom"/>
</dbReference>
<reference evidence="10" key="1">
    <citation type="submission" date="2018-11" db="EMBL/GenBank/DDBJ databases">
        <authorList>
            <person name="Eriksson J."/>
        </authorList>
    </citation>
    <scope>NUCLEOTIDE SEQUENCE</scope>
</reference>
<feature type="region of interest" description="Disordered" evidence="8">
    <location>
        <begin position="1"/>
        <end position="20"/>
    </location>
</feature>
<proteinExistence type="evidence at transcript level"/>
<keyword evidence="5" id="KW-0238">DNA-binding</keyword>
<dbReference type="Gene3D" id="4.10.280.10">
    <property type="entry name" value="Helix-loop-helix DNA-binding domain"/>
    <property type="match status" value="1"/>
</dbReference>
<accession>A0A3S4BBE1</accession>
<dbReference type="GO" id="GO:0061564">
    <property type="term" value="P:axon development"/>
    <property type="evidence" value="ECO:0007669"/>
    <property type="project" value="TreeGrafter"/>
</dbReference>
<name>A0A3S4BBE1_9BILA</name>
<feature type="region of interest" description="Disordered" evidence="8">
    <location>
        <begin position="30"/>
        <end position="86"/>
    </location>
</feature>
<dbReference type="PANTHER" id="PTHR19290">
    <property type="entry name" value="BASIC HELIX-LOOP-HELIX PROTEIN NEUROGENIN-RELATED"/>
    <property type="match status" value="1"/>
</dbReference>
<keyword evidence="6" id="KW-0804">Transcription</keyword>
<sequence>MDIFASSSSNEPISLTSSSLSPAQLVTKNKIKTENEMDTESTDSGAPDTGLVRVVSGRSCRLRKKRNPVDKSSKQTGKKKRYTKSRTRLRSPACLVKIRRNRRVKANDRERNRMHNLNKALDRLRTVLPTFPEDTKLTKIETLRFAHNYIWALSETLKMSDLQARENGGMTFNQEIDLGRLTQSCLDATWKQCPSQLSASPVTDSYTDTSDSFSYGTL</sequence>
<protein>
    <submittedName>
        <fullName evidence="10">Neurogenin</fullName>
    </submittedName>
</protein>
<dbReference type="InterPro" id="IPR036638">
    <property type="entry name" value="HLH_DNA-bd_sf"/>
</dbReference>
<evidence type="ECO:0000256" key="7">
    <source>
        <dbReference type="ARBA" id="ARBA00023242"/>
    </source>
</evidence>
<dbReference type="SMART" id="SM00353">
    <property type="entry name" value="HLH"/>
    <property type="match status" value="1"/>
</dbReference>
<dbReference type="GO" id="GO:0000981">
    <property type="term" value="F:DNA-binding transcription factor activity, RNA polymerase II-specific"/>
    <property type="evidence" value="ECO:0007669"/>
    <property type="project" value="TreeGrafter"/>
</dbReference>
<organism evidence="10">
    <name type="scientific">Euperipatoides kanangrensis</name>
    <dbReference type="NCBI Taxonomy" id="488523"/>
    <lineage>
        <taxon>Eukaryota</taxon>
        <taxon>Metazoa</taxon>
        <taxon>Ecdysozoa</taxon>
        <taxon>Onychophora</taxon>
        <taxon>Udeonychophora</taxon>
        <taxon>Euonychophora</taxon>
        <taxon>Peripatopsidae</taxon>
        <taxon>Euperipatoides</taxon>
    </lineage>
</organism>
<dbReference type="PANTHER" id="PTHR19290:SF163">
    <property type="entry name" value="BASIC HELIX-LOOP-HELIX NEURAL TRANSCRIPTION FACTOR TAP"/>
    <property type="match status" value="1"/>
</dbReference>
<keyword evidence="3" id="KW-0524">Neurogenesis</keyword>
<keyword evidence="2" id="KW-0221">Differentiation</keyword>
<dbReference type="EMBL" id="LR129954">
    <property type="protein sequence ID" value="VDH80596.1"/>
    <property type="molecule type" value="mRNA"/>
</dbReference>
<dbReference type="GO" id="GO:0070888">
    <property type="term" value="F:E-box binding"/>
    <property type="evidence" value="ECO:0007669"/>
    <property type="project" value="TreeGrafter"/>
</dbReference>
<evidence type="ECO:0000313" key="10">
    <source>
        <dbReference type="EMBL" id="VDH80596.1"/>
    </source>
</evidence>
<evidence type="ECO:0000256" key="2">
    <source>
        <dbReference type="ARBA" id="ARBA00022782"/>
    </source>
</evidence>
<evidence type="ECO:0000256" key="1">
    <source>
        <dbReference type="ARBA" id="ARBA00022473"/>
    </source>
</evidence>
<evidence type="ECO:0000256" key="6">
    <source>
        <dbReference type="ARBA" id="ARBA00023163"/>
    </source>
</evidence>
<feature type="region of interest" description="Disordered" evidence="8">
    <location>
        <begin position="196"/>
        <end position="218"/>
    </location>
</feature>
<gene>
    <name evidence="10" type="primary">Eka-neurogenin</name>
</gene>
<dbReference type="GO" id="GO:0005634">
    <property type="term" value="C:nucleus"/>
    <property type="evidence" value="ECO:0007669"/>
    <property type="project" value="TreeGrafter"/>
</dbReference>
<dbReference type="AlphaFoldDB" id="A0A3S4BBE1"/>
<dbReference type="FunFam" id="4.10.280.10:FF:000006">
    <property type="entry name" value="Neurogenic differentiation factor"/>
    <property type="match status" value="1"/>
</dbReference>
<evidence type="ECO:0000256" key="8">
    <source>
        <dbReference type="SAM" id="MobiDB-lite"/>
    </source>
</evidence>